<gene>
    <name evidence="2" type="ORF">NKR23_g348</name>
</gene>
<feature type="compositionally biased region" description="Polar residues" evidence="1">
    <location>
        <begin position="637"/>
        <end position="649"/>
    </location>
</feature>
<comment type="caution">
    <text evidence="2">The sequence shown here is derived from an EMBL/GenBank/DDBJ whole genome shotgun (WGS) entry which is preliminary data.</text>
</comment>
<feature type="region of interest" description="Disordered" evidence="1">
    <location>
        <begin position="23"/>
        <end position="66"/>
    </location>
</feature>
<dbReference type="EMBL" id="JANBVO010000001">
    <property type="protein sequence ID" value="KAJ9157268.1"/>
    <property type="molecule type" value="Genomic_DNA"/>
</dbReference>
<dbReference type="Proteomes" id="UP001174694">
    <property type="component" value="Unassembled WGS sequence"/>
</dbReference>
<feature type="compositionally biased region" description="Polar residues" evidence="1">
    <location>
        <begin position="56"/>
        <end position="66"/>
    </location>
</feature>
<organism evidence="2 3">
    <name type="scientific">Pleurostoma richardsiae</name>
    <dbReference type="NCBI Taxonomy" id="41990"/>
    <lineage>
        <taxon>Eukaryota</taxon>
        <taxon>Fungi</taxon>
        <taxon>Dikarya</taxon>
        <taxon>Ascomycota</taxon>
        <taxon>Pezizomycotina</taxon>
        <taxon>Sordariomycetes</taxon>
        <taxon>Sordariomycetidae</taxon>
        <taxon>Calosphaeriales</taxon>
        <taxon>Pleurostomataceae</taxon>
        <taxon>Pleurostoma</taxon>
    </lineage>
</organism>
<evidence type="ECO:0000256" key="1">
    <source>
        <dbReference type="SAM" id="MobiDB-lite"/>
    </source>
</evidence>
<feature type="region of interest" description="Disordered" evidence="1">
    <location>
        <begin position="703"/>
        <end position="729"/>
    </location>
</feature>
<evidence type="ECO:0000313" key="3">
    <source>
        <dbReference type="Proteomes" id="UP001174694"/>
    </source>
</evidence>
<name>A0AA38VXW4_9PEZI</name>
<feature type="compositionally biased region" description="Basic residues" evidence="1">
    <location>
        <begin position="41"/>
        <end position="54"/>
    </location>
</feature>
<keyword evidence="3" id="KW-1185">Reference proteome</keyword>
<feature type="region of interest" description="Disordered" evidence="1">
    <location>
        <begin position="672"/>
        <end position="691"/>
    </location>
</feature>
<sequence>MPALFLIRFSAKQAREQPAAMSWIKPFARWTKPKTDEPPKARKKLTKPRERKKAPSASSTDKSSAKISLKARIQKFFGQRNSLEDNKTDTEPPNINTAPFWGDGVGLMHGLSSFDSLHLIRPEKHNITKSSRSHHTILREERSQSAEPSGYVGQLRAVSDVHDISPPHFLIESQSYLASLNLHKREDRCIHRKPLSQEAIERLGLGNDRKYRATTQGDASSSISRALSSIPTDHPTCKSNVVVEVKPKCEKLNRNTCITSTGYEGDEALIPRNSSACSARMQELIKDFDKDVVSKAKQRQASLQIWQSNETWSDNDFVNGGDDDINLFRPLRSGARRASKLQATAAPALTFMSARTIYEIVPTMGATLLEGTREPLRTSLSSSSAFPSMISSQYLETGWNADQLSADLGTILSRDTRDIVGNCAYQTDFDSDEMSPNTESPLTSLKHKRAFTNLKDISISSFGSSIEVGRRVTATTAGEDYGEFDDLRVSPLHITKGSENSDTQRRFWLCPELHKEESTLSSPLANPIDTTEEKRASRCQCLLDGVFNEGGHRESDNLCFCTPEEASPSIDEISMNGPVLGHKRQQSSGSTASIKNLVRMIDKSITGFSTNTSINRDFEDDSSSSESIDNQSSEISLQSLTRSQTSGNFDISEDEDDSEEWWRDTELSSPRREIYARPATPTPPSPTKLEDTDFRSHLIEMYARPDTPTPPSPPSPTKSSSSSSKSTGSLETMIKLYLDGVNEDDESEYTSPCDMDEEEAERWSNFSEDGQSGLVVAETLTPLNTPGFEYYDEVYDYCADMEPTPKKAGAKEDRKQVRFSECVALSEYSDTHSVMYPDVSVEEMLSEYGLEECVAR</sequence>
<feature type="compositionally biased region" description="Low complexity" evidence="1">
    <location>
        <begin position="624"/>
        <end position="636"/>
    </location>
</feature>
<accession>A0AA38VXW4</accession>
<feature type="compositionally biased region" description="Pro residues" evidence="1">
    <location>
        <begin position="707"/>
        <end position="716"/>
    </location>
</feature>
<reference evidence="2" key="1">
    <citation type="submission" date="2022-07" db="EMBL/GenBank/DDBJ databases">
        <title>Fungi with potential for degradation of polypropylene.</title>
        <authorList>
            <person name="Gostincar C."/>
        </authorList>
    </citation>
    <scope>NUCLEOTIDE SEQUENCE</scope>
    <source>
        <strain evidence="2">EXF-13308</strain>
    </source>
</reference>
<protein>
    <submittedName>
        <fullName evidence="2">Uncharacterized protein</fullName>
    </submittedName>
</protein>
<evidence type="ECO:0000313" key="2">
    <source>
        <dbReference type="EMBL" id="KAJ9157268.1"/>
    </source>
</evidence>
<dbReference type="AlphaFoldDB" id="A0AA38VXW4"/>
<proteinExistence type="predicted"/>
<feature type="compositionally biased region" description="Low complexity" evidence="1">
    <location>
        <begin position="717"/>
        <end position="727"/>
    </location>
</feature>
<feature type="region of interest" description="Disordered" evidence="1">
    <location>
        <begin position="612"/>
        <end position="667"/>
    </location>
</feature>